<evidence type="ECO:0000259" key="4">
    <source>
        <dbReference type="Pfam" id="PF07715"/>
    </source>
</evidence>
<evidence type="ECO:0000256" key="1">
    <source>
        <dbReference type="ARBA" id="ARBA00004442"/>
    </source>
</evidence>
<proteinExistence type="predicted"/>
<dbReference type="EMBL" id="PNCJ01000009">
    <property type="protein sequence ID" value="TMP38429.1"/>
    <property type="molecule type" value="Genomic_DNA"/>
</dbReference>
<dbReference type="InterPro" id="IPR036942">
    <property type="entry name" value="Beta-barrel_TonB_sf"/>
</dbReference>
<dbReference type="InterPro" id="IPR012910">
    <property type="entry name" value="Plug_dom"/>
</dbReference>
<feature type="domain" description="TonB-dependent receptor plug" evidence="4">
    <location>
        <begin position="88"/>
        <end position="207"/>
    </location>
</feature>
<comment type="subcellular location">
    <subcellularLocation>
        <location evidence="1">Cell outer membrane</location>
    </subcellularLocation>
</comment>
<keyword evidence="3" id="KW-0998">Cell outer membrane</keyword>
<name>A0A5S3X260_9GAMM</name>
<evidence type="ECO:0000313" key="6">
    <source>
        <dbReference type="Proteomes" id="UP000306719"/>
    </source>
</evidence>
<dbReference type="Gene3D" id="2.170.130.10">
    <property type="entry name" value="TonB-dependent receptor, plug domain"/>
    <property type="match status" value="1"/>
</dbReference>
<evidence type="ECO:0000256" key="2">
    <source>
        <dbReference type="ARBA" id="ARBA00023136"/>
    </source>
</evidence>
<dbReference type="AlphaFoldDB" id="A0A5S3X260"/>
<evidence type="ECO:0000313" key="5">
    <source>
        <dbReference type="EMBL" id="TMP38429.1"/>
    </source>
</evidence>
<accession>A0A5S3X260</accession>
<comment type="caution">
    <text evidence="5">The sequence shown here is derived from an EMBL/GenBank/DDBJ whole genome shotgun (WGS) entry which is preliminary data.</text>
</comment>
<keyword evidence="2" id="KW-0472">Membrane</keyword>
<reference evidence="5 6" key="1">
    <citation type="submission" date="2018-01" db="EMBL/GenBank/DDBJ databases">
        <authorList>
            <person name="Paulsen S."/>
            <person name="Gram L.K."/>
        </authorList>
    </citation>
    <scope>NUCLEOTIDE SEQUENCE [LARGE SCALE GENOMIC DNA]</scope>
    <source>
        <strain evidence="5 6">S2599</strain>
    </source>
</reference>
<dbReference type="InterPro" id="IPR037066">
    <property type="entry name" value="Plug_dom_sf"/>
</dbReference>
<evidence type="ECO:0000256" key="3">
    <source>
        <dbReference type="ARBA" id="ARBA00023237"/>
    </source>
</evidence>
<dbReference type="OrthoDB" id="9766643at2"/>
<dbReference type="Proteomes" id="UP000306719">
    <property type="component" value="Unassembled WGS sequence"/>
</dbReference>
<gene>
    <name evidence="5" type="ORF">CWB98_06765</name>
</gene>
<reference evidence="6" key="2">
    <citation type="submission" date="2019-06" db="EMBL/GenBank/DDBJ databases">
        <title>Co-occurence of chitin degradation, pigmentation and bioactivity in marine Pseudoalteromonas.</title>
        <authorList>
            <person name="Sonnenschein E.C."/>
            <person name="Bech P.K."/>
        </authorList>
    </citation>
    <scope>NUCLEOTIDE SEQUENCE [LARGE SCALE GENOMIC DNA]</scope>
    <source>
        <strain evidence="6">S2599</strain>
    </source>
</reference>
<dbReference type="Pfam" id="PF07715">
    <property type="entry name" value="Plug"/>
    <property type="match status" value="1"/>
</dbReference>
<dbReference type="SUPFAM" id="SSF56935">
    <property type="entry name" value="Porins"/>
    <property type="match status" value="1"/>
</dbReference>
<sequence length="911" mass="102862">MKKIRFIFLPVAQVVCLPLAAKQLAPEETDELPKALVVECVGDSALNKKSREQLLECIAHKQRAQEIERIAVHGEYIGLQVPEVNGRYVLDRNFLEKTPHNAGDISELLGLLPGVILGDDAYDADLQAEIGAKRVSISGGQPWQTGFFLDGVNFNSRQDPSAYDRKKSTPNDVQGAVQAFNVNQQIVESIDVFTNNIPANYGGFSGGVVEVNTREADSGAATFGVNYRTSQSDWNEYHIIVTEEDNEASSALPLAPVFEKNVYNLDFSTTVGEHHSVLFAANYTDSKISTISLNETVLSTRETANYLVKLTQKDLWLDKLSLSLNYSPYESRDVSKNVKHSEFTSEGGGYSTTLLMEQEVADILFAGKLSYVFSENSRKAPPHFYPWYKAKGKDWGVGDAAEFTLLSREGGYGSLYKTQKSLNGDFSAKFDEFSVMSTQHYLQAGIQLQKEVIDRKRLDSSFSYNSPITGISQLNCTAALFDCVELTTSMSVAELEKQLGSPLDLSNPDHILAYSEIVDTAPQYFALRTVYQQEHIDVDVQNISAYVTDDIEWKDITLRAGLRYDYDNFLKNHNLAPRLSFGYRVNGHQDTMLVMGLNRYYDSNLLTYKIREQQLPSLLQRRSINSEGVVELWQDLSSATDYRYRFTDAETPYSDELVIGWKQATDYGNFSVEYVKRWSKKQLRQLSEPEYNPVDGYYYRQMTNQGHAHNERVSLSWAWNVNAHSLWANTTYQLSQYTSSTQLEDIETAALNELVFLRTETPNKGYTYTETTKSNIELREAEFGEPLSLNVGWTASWTETLTTSLNTSYRQSYHAISALDLSRESSQIDRLCPVCQSDESLFIEVYQETKIPSRVLANLSFNWQPTIFSEKSVKFGVDIHNLFNSRTHSVNFGTSGVETGRSIWFSVGMEL</sequence>
<protein>
    <recommendedName>
        <fullName evidence="4">TonB-dependent receptor plug domain-containing protein</fullName>
    </recommendedName>
</protein>
<organism evidence="5 6">
    <name type="scientific">Pseudoalteromonas rubra</name>
    <dbReference type="NCBI Taxonomy" id="43658"/>
    <lineage>
        <taxon>Bacteria</taxon>
        <taxon>Pseudomonadati</taxon>
        <taxon>Pseudomonadota</taxon>
        <taxon>Gammaproteobacteria</taxon>
        <taxon>Alteromonadales</taxon>
        <taxon>Pseudoalteromonadaceae</taxon>
        <taxon>Pseudoalteromonas</taxon>
    </lineage>
</organism>
<dbReference type="Gene3D" id="2.40.170.20">
    <property type="entry name" value="TonB-dependent receptor, beta-barrel domain"/>
    <property type="match status" value="1"/>
</dbReference>
<dbReference type="RefSeq" id="WP_138544147.1">
    <property type="nucleotide sequence ID" value="NZ_PNCJ01000009.1"/>
</dbReference>
<dbReference type="GO" id="GO:0009279">
    <property type="term" value="C:cell outer membrane"/>
    <property type="evidence" value="ECO:0007669"/>
    <property type="project" value="UniProtKB-SubCell"/>
</dbReference>